<gene>
    <name evidence="6" type="ORF">HHL27_20280</name>
</gene>
<dbReference type="InterPro" id="IPR036388">
    <property type="entry name" value="WH-like_DNA-bd_sf"/>
</dbReference>
<keyword evidence="2" id="KW-0805">Transcription regulation</keyword>
<comment type="similarity">
    <text evidence="1">Belongs to the LysR transcriptional regulatory family.</text>
</comment>
<dbReference type="Pfam" id="PF00126">
    <property type="entry name" value="HTH_1"/>
    <property type="match status" value="1"/>
</dbReference>
<evidence type="ECO:0000259" key="5">
    <source>
        <dbReference type="PROSITE" id="PS50931"/>
    </source>
</evidence>
<dbReference type="PANTHER" id="PTHR30579:SF2">
    <property type="entry name" value="HTH-TYPE TRANSCRIPTIONAL REGULATOR ARGP"/>
    <property type="match status" value="1"/>
</dbReference>
<comment type="caution">
    <text evidence="6">The sequence shown here is derived from an EMBL/GenBank/DDBJ whole genome shotgun (WGS) entry which is preliminary data.</text>
</comment>
<dbReference type="GO" id="GO:0003677">
    <property type="term" value="F:DNA binding"/>
    <property type="evidence" value="ECO:0007669"/>
    <property type="project" value="UniProtKB-KW"/>
</dbReference>
<dbReference type="NCBIfam" id="NF009888">
    <property type="entry name" value="PRK13348.1"/>
    <property type="match status" value="1"/>
</dbReference>
<dbReference type="NCBIfam" id="TIGR03298">
    <property type="entry name" value="argP"/>
    <property type="match status" value="1"/>
</dbReference>
<protein>
    <submittedName>
        <fullName evidence="6">LysR family transcriptional regulator ArgP</fullName>
    </submittedName>
</protein>
<proteinExistence type="inferred from homology"/>
<dbReference type="SUPFAM" id="SSF46785">
    <property type="entry name" value="Winged helix' DNA-binding domain"/>
    <property type="match status" value="1"/>
</dbReference>
<dbReference type="Gene3D" id="3.40.190.290">
    <property type="match status" value="1"/>
</dbReference>
<keyword evidence="3" id="KW-0238">DNA-binding</keyword>
<keyword evidence="4" id="KW-0804">Transcription</keyword>
<dbReference type="AlphaFoldDB" id="A0A7Y0BSW7"/>
<dbReference type="GO" id="GO:0003700">
    <property type="term" value="F:DNA-binding transcription factor activity"/>
    <property type="evidence" value="ECO:0007669"/>
    <property type="project" value="InterPro"/>
</dbReference>
<evidence type="ECO:0000313" key="7">
    <source>
        <dbReference type="Proteomes" id="UP000583556"/>
    </source>
</evidence>
<name>A0A7Y0BSW7_9SPHN</name>
<sequence>MLDYASLAAVAAVVREGSFERAAEHLGVTPSAVSQRVRGLEERLGVILVVRGQPCTATGQGQALCAHHDRVQLLEADLSPVLSQATTTARPPLRIAVNADSLATWFAQAAAAFSTANGHLLELTLEDEGRTADRLRSGEVLAVVTSDPTPVPGCKTVALGALRYAACASPAFVAEHFADGIHEASLARAPFMRFDPHDRLQARWALEACGTTLSGPSHRLPSTHAFLDFALAGAGWGMHPVSLAAPHLASGALVELAPCRRIDVSLYWTVTRLHASALRSLTDAVRRVAAATLVPARNGQALG</sequence>
<dbReference type="InterPro" id="IPR036390">
    <property type="entry name" value="WH_DNA-bd_sf"/>
</dbReference>
<dbReference type="InterPro" id="IPR005119">
    <property type="entry name" value="LysR_subst-bd"/>
</dbReference>
<dbReference type="Proteomes" id="UP000583556">
    <property type="component" value="Unassembled WGS sequence"/>
</dbReference>
<evidence type="ECO:0000313" key="6">
    <source>
        <dbReference type="EMBL" id="NML96012.1"/>
    </source>
</evidence>
<dbReference type="Gene3D" id="1.10.10.10">
    <property type="entry name" value="Winged helix-like DNA-binding domain superfamily/Winged helix DNA-binding domain"/>
    <property type="match status" value="1"/>
</dbReference>
<dbReference type="InterPro" id="IPR050176">
    <property type="entry name" value="LTTR"/>
</dbReference>
<dbReference type="PANTHER" id="PTHR30579">
    <property type="entry name" value="TRANSCRIPTIONAL REGULATOR"/>
    <property type="match status" value="1"/>
</dbReference>
<accession>A0A7Y0BSW7</accession>
<dbReference type="SUPFAM" id="SSF53850">
    <property type="entry name" value="Periplasmic binding protein-like II"/>
    <property type="match status" value="1"/>
</dbReference>
<dbReference type="InterPro" id="IPR000847">
    <property type="entry name" value="LysR_HTH_N"/>
</dbReference>
<dbReference type="InterPro" id="IPR017685">
    <property type="entry name" value="ArgP"/>
</dbReference>
<dbReference type="Pfam" id="PF03466">
    <property type="entry name" value="LysR_substrate"/>
    <property type="match status" value="1"/>
</dbReference>
<dbReference type="EMBL" id="JABBGM010000015">
    <property type="protein sequence ID" value="NML96012.1"/>
    <property type="molecule type" value="Genomic_DNA"/>
</dbReference>
<dbReference type="PROSITE" id="PS50931">
    <property type="entry name" value="HTH_LYSR"/>
    <property type="match status" value="1"/>
</dbReference>
<dbReference type="NCBIfam" id="NF002964">
    <property type="entry name" value="PRK03635.1"/>
    <property type="match status" value="1"/>
</dbReference>
<reference evidence="6 7" key="1">
    <citation type="submission" date="2020-04" db="EMBL/GenBank/DDBJ databases">
        <title>Novosphingobium sp. TW-4 isolated from soil.</title>
        <authorList>
            <person name="Dahal R.H."/>
            <person name="Chaudhary D.K."/>
        </authorList>
    </citation>
    <scope>NUCLEOTIDE SEQUENCE [LARGE SCALE GENOMIC DNA]</scope>
    <source>
        <strain evidence="6 7">TW-4</strain>
    </source>
</reference>
<dbReference type="PRINTS" id="PR00039">
    <property type="entry name" value="HTHLYSR"/>
</dbReference>
<evidence type="ECO:0000256" key="4">
    <source>
        <dbReference type="ARBA" id="ARBA00023163"/>
    </source>
</evidence>
<dbReference type="RefSeq" id="WP_169495214.1">
    <property type="nucleotide sequence ID" value="NZ_JABBGM010000015.1"/>
</dbReference>
<keyword evidence="7" id="KW-1185">Reference proteome</keyword>
<feature type="domain" description="HTH lysR-type" evidence="5">
    <location>
        <begin position="2"/>
        <end position="58"/>
    </location>
</feature>
<organism evidence="6 7">
    <name type="scientific">Novosphingobium olei</name>
    <dbReference type="NCBI Taxonomy" id="2728851"/>
    <lineage>
        <taxon>Bacteria</taxon>
        <taxon>Pseudomonadati</taxon>
        <taxon>Pseudomonadota</taxon>
        <taxon>Alphaproteobacteria</taxon>
        <taxon>Sphingomonadales</taxon>
        <taxon>Sphingomonadaceae</taxon>
        <taxon>Novosphingobium</taxon>
    </lineage>
</organism>
<evidence type="ECO:0000256" key="2">
    <source>
        <dbReference type="ARBA" id="ARBA00023015"/>
    </source>
</evidence>
<evidence type="ECO:0000256" key="1">
    <source>
        <dbReference type="ARBA" id="ARBA00009437"/>
    </source>
</evidence>
<evidence type="ECO:0000256" key="3">
    <source>
        <dbReference type="ARBA" id="ARBA00023125"/>
    </source>
</evidence>